<dbReference type="SUPFAM" id="SSF48452">
    <property type="entry name" value="TPR-like"/>
    <property type="match status" value="1"/>
</dbReference>
<feature type="repeat" description="TPR" evidence="1">
    <location>
        <begin position="92"/>
        <end position="125"/>
    </location>
</feature>
<dbReference type="KEGG" id="dsf:UWK_01202"/>
<organism evidence="3 4">
    <name type="scientific">Desulfocapsa sulfexigens (strain DSM 10523 / SB164P1)</name>
    <dbReference type="NCBI Taxonomy" id="1167006"/>
    <lineage>
        <taxon>Bacteria</taxon>
        <taxon>Pseudomonadati</taxon>
        <taxon>Thermodesulfobacteriota</taxon>
        <taxon>Desulfobulbia</taxon>
        <taxon>Desulfobulbales</taxon>
        <taxon>Desulfocapsaceae</taxon>
        <taxon>Desulfocapsa</taxon>
    </lineage>
</organism>
<evidence type="ECO:0000313" key="4">
    <source>
        <dbReference type="Proteomes" id="UP000011721"/>
    </source>
</evidence>
<dbReference type="HOGENOM" id="CLU_619264_0_0_7"/>
<evidence type="ECO:0000313" key="3">
    <source>
        <dbReference type="EMBL" id="AGF77770.1"/>
    </source>
</evidence>
<feature type="signal peptide" evidence="2">
    <location>
        <begin position="1"/>
        <end position="21"/>
    </location>
</feature>
<sequence length="442" mass="50493">MSSLKLFLPFAGIFLSPSLLFAVQESEADAGGIILHQLEVASKIGSTKKDFDMEESGIVGLGDSAGLSLGLQYYLGLIQQYEEKIEEDKENVYLWLGLAQTWETLKKDANALEAYQRALTISQENSIALQGIQRIKRSRQVQLRVYWSSTSQDEYSPYLGTEYASWKEQVKQVQVTKSWGTGKTIGFGWLDSSIEQDNLLYEDTDYSLHRQAPFFMISWPLADRVSASVRLREEKFSNDDDKAYYQLNENKHIYTGHVLISYRGEGYWGNMNYSRNRETDSIYDLVNARAALYIEVKELAGVSGGFVLAPGLEVGSSIYYEQYGSDSPDQFNGNLQFSHFPSWFPGFQVSLGSGYYTEEKEVIVNLSTNYQWQPWPELLMQLEYQLEYSENEDSWLNQGDLLLSWSFTNQLSMNLRAQYGAETGGDKDTIFFTQASLNWNFF</sequence>
<reference evidence="4" key="1">
    <citation type="journal article" date="2013" name="Stand. Genomic Sci.">
        <title>Complete genome sequence of Desulfocapsa sulfexigens, a marine deltaproteobacterium specialized in disproportionating inorganic sulfur compounds.</title>
        <authorList>
            <person name="Finster K.W."/>
            <person name="Kjeldsen K.U."/>
            <person name="Kube M."/>
            <person name="Reinhardt R."/>
            <person name="Mussmann M."/>
            <person name="Amann R."/>
            <person name="Schreiber L."/>
        </authorList>
    </citation>
    <scope>NUCLEOTIDE SEQUENCE [LARGE SCALE GENOMIC DNA]</scope>
    <source>
        <strain evidence="4">DSM 10523 / SB164P1</strain>
    </source>
</reference>
<dbReference type="InterPro" id="IPR011990">
    <property type="entry name" value="TPR-like_helical_dom_sf"/>
</dbReference>
<gene>
    <name evidence="3" type="ordered locus">UWK_01202</name>
</gene>
<keyword evidence="4" id="KW-1185">Reference proteome</keyword>
<dbReference type="OrthoDB" id="5511526at2"/>
<accession>M1PDF3</accession>
<dbReference type="InterPro" id="IPR019734">
    <property type="entry name" value="TPR_rpt"/>
</dbReference>
<protein>
    <submittedName>
        <fullName evidence="3">Uncharacterized protein</fullName>
    </submittedName>
</protein>
<name>M1PDF3_DESSD</name>
<dbReference type="AlphaFoldDB" id="M1PDF3"/>
<feature type="chain" id="PRO_5004016166" evidence="2">
    <location>
        <begin position="22"/>
        <end position="442"/>
    </location>
</feature>
<proteinExistence type="predicted"/>
<keyword evidence="2" id="KW-0732">Signal</keyword>
<dbReference type="RefSeq" id="WP_015403464.1">
    <property type="nucleotide sequence ID" value="NC_020304.1"/>
</dbReference>
<dbReference type="PROSITE" id="PS50005">
    <property type="entry name" value="TPR"/>
    <property type="match status" value="1"/>
</dbReference>
<dbReference type="EMBL" id="CP003985">
    <property type="protein sequence ID" value="AGF77770.1"/>
    <property type="molecule type" value="Genomic_DNA"/>
</dbReference>
<evidence type="ECO:0000256" key="1">
    <source>
        <dbReference type="PROSITE-ProRule" id="PRU00339"/>
    </source>
</evidence>
<evidence type="ECO:0000256" key="2">
    <source>
        <dbReference type="SAM" id="SignalP"/>
    </source>
</evidence>
<dbReference type="Gene3D" id="1.25.40.10">
    <property type="entry name" value="Tetratricopeptide repeat domain"/>
    <property type="match status" value="1"/>
</dbReference>
<dbReference type="Proteomes" id="UP000011721">
    <property type="component" value="Chromosome"/>
</dbReference>
<keyword evidence="1" id="KW-0802">TPR repeat</keyword>